<keyword evidence="8" id="KW-1185">Reference proteome</keyword>
<evidence type="ECO:0000256" key="4">
    <source>
        <dbReference type="ARBA" id="ARBA00023163"/>
    </source>
</evidence>
<evidence type="ECO:0000256" key="2">
    <source>
        <dbReference type="ARBA" id="ARBA00023015"/>
    </source>
</evidence>
<sequence length="321" mass="35794">MDRLITMATFMKVVDYRSFTAAAEDLGISRALVSRHVTDLEEHFGVRLLNRTTRSVAPSEAGARYYEICKHVLADLRTGENEIIALKDNIEGNISIVCPKWVGNFDISDAAVDFCIEYPEITIQLHVGEISLNPHEFLSRGFDVCIQPRRVRDSDVIVKKIGGIEYVLVATPEYLEARGEPAAIADLAGHDFLTKLNEAHWTFHDGSRVTLQQPVRFASNSYFTLCTAAARGLGIALIPRRVAEFDLREGYLHQVLPSQQLEDAPLYAAFAPGGNVPRKVRALISFLGTWFKKRELRGENRGGGTINIYHDARNTSTHPVS</sequence>
<dbReference type="PANTHER" id="PTHR30537:SF5">
    <property type="entry name" value="HTH-TYPE TRANSCRIPTIONAL ACTIVATOR TTDR-RELATED"/>
    <property type="match status" value="1"/>
</dbReference>
<keyword evidence="2" id="KW-0805">Transcription regulation</keyword>
<dbReference type="Pfam" id="PF03466">
    <property type="entry name" value="LysR_substrate"/>
    <property type="match status" value="1"/>
</dbReference>
<dbReference type="PANTHER" id="PTHR30537">
    <property type="entry name" value="HTH-TYPE TRANSCRIPTIONAL REGULATOR"/>
    <property type="match status" value="1"/>
</dbReference>
<evidence type="ECO:0000313" key="7">
    <source>
        <dbReference type="EMBL" id="MBW4332131.1"/>
    </source>
</evidence>
<dbReference type="Pfam" id="PF00126">
    <property type="entry name" value="HTH_1"/>
    <property type="match status" value="1"/>
</dbReference>
<evidence type="ECO:0000259" key="6">
    <source>
        <dbReference type="PROSITE" id="PS50931"/>
    </source>
</evidence>
<reference evidence="7 8" key="1">
    <citation type="submission" date="2021-07" db="EMBL/GenBank/DDBJ databases">
        <title>Stakelama flava sp. nov., a novel endophytic bacterium isolated from branch of Kandelia candel.</title>
        <authorList>
            <person name="Tuo L."/>
        </authorList>
    </citation>
    <scope>NUCLEOTIDE SEQUENCE [LARGE SCALE GENOMIC DNA]</scope>
    <source>
        <strain evidence="7 8">CBK3Z-3</strain>
    </source>
</reference>
<keyword evidence="3" id="KW-0238">DNA-binding</keyword>
<dbReference type="CDD" id="cd08422">
    <property type="entry name" value="PBP2_CrgA_like"/>
    <property type="match status" value="1"/>
</dbReference>
<keyword evidence="4" id="KW-0804">Transcription</keyword>
<dbReference type="InterPro" id="IPR005119">
    <property type="entry name" value="LysR_subst-bd"/>
</dbReference>
<comment type="caution">
    <text evidence="7">The sequence shown here is derived from an EMBL/GenBank/DDBJ whole genome shotgun (WGS) entry which is preliminary data.</text>
</comment>
<name>A0ABS6XRT3_9SPHN</name>
<dbReference type="EMBL" id="JAHWZX010000018">
    <property type="protein sequence ID" value="MBW4332131.1"/>
    <property type="molecule type" value="Genomic_DNA"/>
</dbReference>
<proteinExistence type="inferred from homology"/>
<feature type="domain" description="HTH lysR-type" evidence="6">
    <location>
        <begin position="1"/>
        <end position="59"/>
    </location>
</feature>
<evidence type="ECO:0000256" key="5">
    <source>
        <dbReference type="SAM" id="MobiDB-lite"/>
    </source>
</evidence>
<gene>
    <name evidence="7" type="ORF">KY084_14790</name>
</gene>
<organism evidence="7 8">
    <name type="scientific">Stakelama flava</name>
    <dbReference type="NCBI Taxonomy" id="2860338"/>
    <lineage>
        <taxon>Bacteria</taxon>
        <taxon>Pseudomonadati</taxon>
        <taxon>Pseudomonadota</taxon>
        <taxon>Alphaproteobacteria</taxon>
        <taxon>Sphingomonadales</taxon>
        <taxon>Sphingomonadaceae</taxon>
        <taxon>Stakelama</taxon>
    </lineage>
</organism>
<feature type="region of interest" description="Disordered" evidence="5">
    <location>
        <begin position="302"/>
        <end position="321"/>
    </location>
</feature>
<protein>
    <submittedName>
        <fullName evidence="7">LysR family transcriptional regulator</fullName>
    </submittedName>
</protein>
<dbReference type="InterPro" id="IPR000847">
    <property type="entry name" value="LysR_HTH_N"/>
</dbReference>
<dbReference type="InterPro" id="IPR058163">
    <property type="entry name" value="LysR-type_TF_proteobact-type"/>
</dbReference>
<accession>A0ABS6XRT3</accession>
<dbReference type="RefSeq" id="WP_219239253.1">
    <property type="nucleotide sequence ID" value="NZ_JAHWZX010000018.1"/>
</dbReference>
<evidence type="ECO:0000313" key="8">
    <source>
        <dbReference type="Proteomes" id="UP001197214"/>
    </source>
</evidence>
<dbReference type="Proteomes" id="UP001197214">
    <property type="component" value="Unassembled WGS sequence"/>
</dbReference>
<evidence type="ECO:0000256" key="3">
    <source>
        <dbReference type="ARBA" id="ARBA00023125"/>
    </source>
</evidence>
<comment type="similarity">
    <text evidence="1">Belongs to the LysR transcriptional regulatory family.</text>
</comment>
<evidence type="ECO:0000256" key="1">
    <source>
        <dbReference type="ARBA" id="ARBA00009437"/>
    </source>
</evidence>
<dbReference type="PROSITE" id="PS50931">
    <property type="entry name" value="HTH_LYSR"/>
    <property type="match status" value="1"/>
</dbReference>